<sequence length="101" mass="11178">MTPLAALRQEAQSTLWCCPTLAVEDNETSSEDDSSDYGTDPNMFTIDVVYAKKTDPAGAAYYFMGWVGFAELTWQPAADFPQDLIAEFKRDELGVGWPVDS</sequence>
<proteinExistence type="predicted"/>
<evidence type="ECO:0008006" key="7">
    <source>
        <dbReference type="Google" id="ProtNLM"/>
    </source>
</evidence>
<evidence type="ECO:0000313" key="6">
    <source>
        <dbReference type="Proteomes" id="UP000435112"/>
    </source>
</evidence>
<evidence type="ECO:0000313" key="4">
    <source>
        <dbReference type="Proteomes" id="UP000429607"/>
    </source>
</evidence>
<protein>
    <recommendedName>
        <fullName evidence="7">Chromo domain-containing protein</fullName>
    </recommendedName>
</protein>
<dbReference type="Gene3D" id="2.40.50.40">
    <property type="match status" value="1"/>
</dbReference>
<evidence type="ECO:0000313" key="2">
    <source>
        <dbReference type="EMBL" id="KAE9033593.1"/>
    </source>
</evidence>
<gene>
    <name evidence="2" type="ORF">PR001_g10093</name>
    <name evidence="1" type="ORF">PR002_g9867</name>
    <name evidence="3" type="ORF">PR003_g9236</name>
</gene>
<dbReference type="EMBL" id="QXFT01000475">
    <property type="protein sequence ID" value="KAE9342905.1"/>
    <property type="molecule type" value="Genomic_DNA"/>
</dbReference>
<accession>A0A6A3MRC3</accession>
<dbReference type="SUPFAM" id="SSF54160">
    <property type="entry name" value="Chromo domain-like"/>
    <property type="match status" value="1"/>
</dbReference>
<reference evidence="4 6" key="1">
    <citation type="submission" date="2018-09" db="EMBL/GenBank/DDBJ databases">
        <title>Genomic investigation of the strawberry pathogen Phytophthora fragariae indicates pathogenicity is determined by transcriptional variation in three key races.</title>
        <authorList>
            <person name="Adams T.M."/>
            <person name="Armitage A.D."/>
            <person name="Sobczyk M.K."/>
            <person name="Bates H.J."/>
            <person name="Dunwell J.M."/>
            <person name="Nellist C.F."/>
            <person name="Harrison R.J."/>
        </authorList>
    </citation>
    <scope>NUCLEOTIDE SEQUENCE [LARGE SCALE GENOMIC DNA]</scope>
    <source>
        <strain evidence="2 4">SCRP249</strain>
        <strain evidence="1 6">SCRP324</strain>
        <strain evidence="3 5">SCRP333</strain>
    </source>
</reference>
<dbReference type="EMBL" id="QXFU01000541">
    <property type="protein sequence ID" value="KAE9030500.1"/>
    <property type="molecule type" value="Genomic_DNA"/>
</dbReference>
<dbReference type="InterPro" id="IPR016197">
    <property type="entry name" value="Chromo-like_dom_sf"/>
</dbReference>
<organism evidence="2 4">
    <name type="scientific">Phytophthora rubi</name>
    <dbReference type="NCBI Taxonomy" id="129364"/>
    <lineage>
        <taxon>Eukaryota</taxon>
        <taxon>Sar</taxon>
        <taxon>Stramenopiles</taxon>
        <taxon>Oomycota</taxon>
        <taxon>Peronosporomycetes</taxon>
        <taxon>Peronosporales</taxon>
        <taxon>Peronosporaceae</taxon>
        <taxon>Phytophthora</taxon>
    </lineage>
</organism>
<dbReference type="AlphaFoldDB" id="A0A6A3MRC3"/>
<dbReference type="EMBL" id="QXFV01000581">
    <property type="protein sequence ID" value="KAE9033593.1"/>
    <property type="molecule type" value="Genomic_DNA"/>
</dbReference>
<keyword evidence="5" id="KW-1185">Reference proteome</keyword>
<dbReference type="Proteomes" id="UP000435112">
    <property type="component" value="Unassembled WGS sequence"/>
</dbReference>
<evidence type="ECO:0000313" key="3">
    <source>
        <dbReference type="EMBL" id="KAE9342905.1"/>
    </source>
</evidence>
<evidence type="ECO:0000313" key="1">
    <source>
        <dbReference type="EMBL" id="KAE9030500.1"/>
    </source>
</evidence>
<dbReference type="Proteomes" id="UP000429607">
    <property type="component" value="Unassembled WGS sequence"/>
</dbReference>
<dbReference type="Proteomes" id="UP000434957">
    <property type="component" value="Unassembled WGS sequence"/>
</dbReference>
<comment type="caution">
    <text evidence="2">The sequence shown here is derived from an EMBL/GenBank/DDBJ whole genome shotgun (WGS) entry which is preliminary data.</text>
</comment>
<evidence type="ECO:0000313" key="5">
    <source>
        <dbReference type="Proteomes" id="UP000434957"/>
    </source>
</evidence>
<name>A0A6A3MRC3_9STRA</name>
<dbReference type="OrthoDB" id="128640at2759"/>